<gene>
    <name evidence="3" type="primary">yunB</name>
    <name evidence="3" type="ORF">LQV63_19870</name>
</gene>
<keyword evidence="4" id="KW-1185">Reference proteome</keyword>
<dbReference type="Pfam" id="PF09560">
    <property type="entry name" value="Spore_YunB"/>
    <property type="match status" value="1"/>
</dbReference>
<accession>A0ABS8YM81</accession>
<keyword evidence="2" id="KW-0812">Transmembrane</keyword>
<organism evidence="3 4">
    <name type="scientific">Paenibacillus profundus</name>
    <dbReference type="NCBI Taxonomy" id="1173085"/>
    <lineage>
        <taxon>Bacteria</taxon>
        <taxon>Bacillati</taxon>
        <taxon>Bacillota</taxon>
        <taxon>Bacilli</taxon>
        <taxon>Bacillales</taxon>
        <taxon>Paenibacillaceae</taxon>
        <taxon>Paenibacillus</taxon>
    </lineage>
</organism>
<protein>
    <submittedName>
        <fullName evidence="3">Sporulation protein YunB</fullName>
    </submittedName>
</protein>
<feature type="region of interest" description="Disordered" evidence="1">
    <location>
        <begin position="280"/>
        <end position="333"/>
    </location>
</feature>
<dbReference type="RefSeq" id="WP_019423821.1">
    <property type="nucleotide sequence ID" value="NZ_JAJNBZ010000018.1"/>
</dbReference>
<proteinExistence type="predicted"/>
<name>A0ABS8YM81_9BACL</name>
<dbReference type="Proteomes" id="UP001199916">
    <property type="component" value="Unassembled WGS sequence"/>
</dbReference>
<evidence type="ECO:0000256" key="1">
    <source>
        <dbReference type="SAM" id="MobiDB-lite"/>
    </source>
</evidence>
<comment type="caution">
    <text evidence="3">The sequence shown here is derived from an EMBL/GenBank/DDBJ whole genome shotgun (WGS) entry which is preliminary data.</text>
</comment>
<evidence type="ECO:0000313" key="3">
    <source>
        <dbReference type="EMBL" id="MCE5171563.1"/>
    </source>
</evidence>
<feature type="transmembrane region" description="Helical" evidence="2">
    <location>
        <begin position="68"/>
        <end position="87"/>
    </location>
</feature>
<reference evidence="3 4" key="1">
    <citation type="submission" date="2021-11" db="EMBL/GenBank/DDBJ databases">
        <title>Draft genome sequence of Paenibacillus profundus YoMME, a new Gram-positive bacteria with exoelectrogenic properties.</title>
        <authorList>
            <person name="Hubenova Y."/>
            <person name="Hubenova E."/>
            <person name="Manasiev Y."/>
            <person name="Peykov S."/>
            <person name="Mitov M."/>
        </authorList>
    </citation>
    <scope>NUCLEOTIDE SEQUENCE [LARGE SCALE GENOMIC DNA]</scope>
    <source>
        <strain evidence="3 4">YoMME</strain>
    </source>
</reference>
<dbReference type="InterPro" id="IPR014197">
    <property type="entry name" value="Sporulation_prot_YunB"/>
</dbReference>
<feature type="compositionally biased region" description="Polar residues" evidence="1">
    <location>
        <begin position="303"/>
        <end position="323"/>
    </location>
</feature>
<keyword evidence="2" id="KW-0472">Membrane</keyword>
<dbReference type="EMBL" id="JAJNBZ010000018">
    <property type="protein sequence ID" value="MCE5171563.1"/>
    <property type="molecule type" value="Genomic_DNA"/>
</dbReference>
<dbReference type="NCBIfam" id="TIGR02832">
    <property type="entry name" value="spo_yunB"/>
    <property type="match status" value="1"/>
</dbReference>
<keyword evidence="2" id="KW-1133">Transmembrane helix</keyword>
<evidence type="ECO:0000256" key="2">
    <source>
        <dbReference type="SAM" id="Phobius"/>
    </source>
</evidence>
<evidence type="ECO:0000313" key="4">
    <source>
        <dbReference type="Proteomes" id="UP001199916"/>
    </source>
</evidence>
<sequence>MSRWRPGWRSGFRTRRWQLPQISFSKRRASGWRSTGWRKGVRPLGSGNANTALQWQNRPAKPRRKRRLFFIALVIFVLLSVQMFVYVDKNVRGPLMHLAKIRVKQIATQAINKAITEQVMRGRELNKLIEWKTDSRGKVTSVALNYNEQMRITADTVDVVQSTLNQANELKDHIPVGQALGSPLIASFGPRIPVRMEPQGAAKVELNTRPMDVGINMVIIEVYIKVVEEVAIVIPFDLEPEVVETEIPISYLLVVGDVPMYYYDGKGQPVGTNREKAPALSLPMQSSPGGAIGTSVPQDGVSVPSQTETHTEPSQPVEANTEPSVPVQGQGHE</sequence>